<dbReference type="GO" id="GO:0009451">
    <property type="term" value="P:RNA modification"/>
    <property type="evidence" value="ECO:0007669"/>
    <property type="project" value="InterPro"/>
</dbReference>
<dbReference type="EMBL" id="GL377608">
    <property type="protein sequence ID" value="EFJ18974.1"/>
    <property type="molecule type" value="Genomic_DNA"/>
</dbReference>
<keyword evidence="4" id="KW-1185">Reference proteome</keyword>
<gene>
    <name evidence="3" type="ORF">SELMODRAFT_111910</name>
</gene>
<name>D8S9K2_SELML</name>
<dbReference type="AlphaFoldDB" id="D8S9K2"/>
<keyword evidence="1" id="KW-0677">Repeat</keyword>
<feature type="repeat" description="PPR" evidence="2">
    <location>
        <begin position="472"/>
        <end position="506"/>
    </location>
</feature>
<reference evidence="3 4" key="1">
    <citation type="journal article" date="2011" name="Science">
        <title>The Selaginella genome identifies genetic changes associated with the evolution of vascular plants.</title>
        <authorList>
            <person name="Banks J.A."/>
            <person name="Nishiyama T."/>
            <person name="Hasebe M."/>
            <person name="Bowman J.L."/>
            <person name="Gribskov M."/>
            <person name="dePamphilis C."/>
            <person name="Albert V.A."/>
            <person name="Aono N."/>
            <person name="Aoyama T."/>
            <person name="Ambrose B.A."/>
            <person name="Ashton N.W."/>
            <person name="Axtell M.J."/>
            <person name="Barker E."/>
            <person name="Barker M.S."/>
            <person name="Bennetzen J.L."/>
            <person name="Bonawitz N.D."/>
            <person name="Chapple C."/>
            <person name="Cheng C."/>
            <person name="Correa L.G."/>
            <person name="Dacre M."/>
            <person name="DeBarry J."/>
            <person name="Dreyer I."/>
            <person name="Elias M."/>
            <person name="Engstrom E.M."/>
            <person name="Estelle M."/>
            <person name="Feng L."/>
            <person name="Finet C."/>
            <person name="Floyd S.K."/>
            <person name="Frommer W.B."/>
            <person name="Fujita T."/>
            <person name="Gramzow L."/>
            <person name="Gutensohn M."/>
            <person name="Harholt J."/>
            <person name="Hattori M."/>
            <person name="Heyl A."/>
            <person name="Hirai T."/>
            <person name="Hiwatashi Y."/>
            <person name="Ishikawa M."/>
            <person name="Iwata M."/>
            <person name="Karol K.G."/>
            <person name="Koehler B."/>
            <person name="Kolukisaoglu U."/>
            <person name="Kubo M."/>
            <person name="Kurata T."/>
            <person name="Lalonde S."/>
            <person name="Li K."/>
            <person name="Li Y."/>
            <person name="Litt A."/>
            <person name="Lyons E."/>
            <person name="Manning G."/>
            <person name="Maruyama T."/>
            <person name="Michael T.P."/>
            <person name="Mikami K."/>
            <person name="Miyazaki S."/>
            <person name="Morinaga S."/>
            <person name="Murata T."/>
            <person name="Mueller-Roeber B."/>
            <person name="Nelson D.R."/>
            <person name="Obara M."/>
            <person name="Oguri Y."/>
            <person name="Olmstead R.G."/>
            <person name="Onodera N."/>
            <person name="Petersen B.L."/>
            <person name="Pils B."/>
            <person name="Prigge M."/>
            <person name="Rensing S.A."/>
            <person name="Riano-Pachon D.M."/>
            <person name="Roberts A.W."/>
            <person name="Sato Y."/>
            <person name="Scheller H.V."/>
            <person name="Schulz B."/>
            <person name="Schulz C."/>
            <person name="Shakirov E.V."/>
            <person name="Shibagaki N."/>
            <person name="Shinohara N."/>
            <person name="Shippen D.E."/>
            <person name="Soerensen I."/>
            <person name="Sotooka R."/>
            <person name="Sugimoto N."/>
            <person name="Sugita M."/>
            <person name="Sumikawa N."/>
            <person name="Tanurdzic M."/>
            <person name="Theissen G."/>
            <person name="Ulvskov P."/>
            <person name="Wakazuki S."/>
            <person name="Weng J.K."/>
            <person name="Willats W.W."/>
            <person name="Wipf D."/>
            <person name="Wolf P.G."/>
            <person name="Yang L."/>
            <person name="Zimmer A.D."/>
            <person name="Zhu Q."/>
            <person name="Mitros T."/>
            <person name="Hellsten U."/>
            <person name="Loque D."/>
            <person name="Otillar R."/>
            <person name="Salamov A."/>
            <person name="Schmutz J."/>
            <person name="Shapiro H."/>
            <person name="Lindquist E."/>
            <person name="Lucas S."/>
            <person name="Rokhsar D."/>
            <person name="Grigoriev I.V."/>
        </authorList>
    </citation>
    <scope>NUCLEOTIDE SEQUENCE [LARGE SCALE GENOMIC DNA]</scope>
</reference>
<proteinExistence type="predicted"/>
<dbReference type="Proteomes" id="UP000001514">
    <property type="component" value="Unassembled WGS sequence"/>
</dbReference>
<evidence type="ECO:0000313" key="3">
    <source>
        <dbReference type="EMBL" id="EFJ18974.1"/>
    </source>
</evidence>
<dbReference type="InParanoid" id="D8S9K2"/>
<dbReference type="NCBIfam" id="TIGR00756">
    <property type="entry name" value="PPR"/>
    <property type="match status" value="3"/>
</dbReference>
<dbReference type="OMA" id="VENQMRP"/>
<dbReference type="KEGG" id="smo:SELMODRAFT_111910"/>
<dbReference type="GO" id="GO:0003723">
    <property type="term" value="F:RNA binding"/>
    <property type="evidence" value="ECO:0007669"/>
    <property type="project" value="InterPro"/>
</dbReference>
<dbReference type="PROSITE" id="PS51375">
    <property type="entry name" value="PPR"/>
    <property type="match status" value="5"/>
</dbReference>
<feature type="repeat" description="PPR" evidence="2">
    <location>
        <begin position="372"/>
        <end position="406"/>
    </location>
</feature>
<evidence type="ECO:0000256" key="2">
    <source>
        <dbReference type="PROSITE-ProRule" id="PRU00708"/>
    </source>
</evidence>
<dbReference type="InterPro" id="IPR011990">
    <property type="entry name" value="TPR-like_helical_dom_sf"/>
</dbReference>
<dbReference type="Gene3D" id="1.25.40.10">
    <property type="entry name" value="Tetratricopeptide repeat domain"/>
    <property type="match status" value="5"/>
</dbReference>
<dbReference type="Pfam" id="PF13041">
    <property type="entry name" value="PPR_2"/>
    <property type="match status" value="4"/>
</dbReference>
<evidence type="ECO:0000313" key="4">
    <source>
        <dbReference type="Proteomes" id="UP000001514"/>
    </source>
</evidence>
<dbReference type="eggNOG" id="KOG4197">
    <property type="taxonomic scope" value="Eukaryota"/>
</dbReference>
<dbReference type="FunFam" id="1.25.40.10:FF:000090">
    <property type="entry name" value="Pentatricopeptide repeat-containing protein, chloroplastic"/>
    <property type="match status" value="1"/>
</dbReference>
<dbReference type="Pfam" id="PF01535">
    <property type="entry name" value="PPR"/>
    <property type="match status" value="1"/>
</dbReference>
<dbReference type="PANTHER" id="PTHR47926:SF533">
    <property type="entry name" value="DYW DOMAIN-CONTAINING PROTEIN"/>
    <property type="match status" value="1"/>
</dbReference>
<organism evidence="4">
    <name type="scientific">Selaginella moellendorffii</name>
    <name type="common">Spikemoss</name>
    <dbReference type="NCBI Taxonomy" id="88036"/>
    <lineage>
        <taxon>Eukaryota</taxon>
        <taxon>Viridiplantae</taxon>
        <taxon>Streptophyta</taxon>
        <taxon>Embryophyta</taxon>
        <taxon>Tracheophyta</taxon>
        <taxon>Lycopodiopsida</taxon>
        <taxon>Selaginellales</taxon>
        <taxon>Selaginellaceae</taxon>
        <taxon>Selaginella</taxon>
    </lineage>
</organism>
<dbReference type="PANTHER" id="PTHR47926">
    <property type="entry name" value="PENTATRICOPEPTIDE REPEAT-CONTAINING PROTEIN"/>
    <property type="match status" value="1"/>
</dbReference>
<accession>D8S9K2</accession>
<dbReference type="Pfam" id="PF13812">
    <property type="entry name" value="PPR_3"/>
    <property type="match status" value="1"/>
</dbReference>
<feature type="repeat" description="PPR" evidence="2">
    <location>
        <begin position="168"/>
        <end position="202"/>
    </location>
</feature>
<dbReference type="InterPro" id="IPR002885">
    <property type="entry name" value="PPR_rpt"/>
</dbReference>
<dbReference type="HOGENOM" id="CLU_002706_15_1_1"/>
<dbReference type="OrthoDB" id="1879995at2759"/>
<sequence>MIDTYEALLKQYGNSKSLADGRRVHSQMISNGLDGDTYLGNLLVQMYGRCGSLDDARAAFRGIHQRNVFSWTILISLLVQNGEASEGLELLKFMDLEGTEANKITFISLLGACSVTGDLSLGKKIHERVRAKGLETDIITGNALLNMYTTCDSLDEARLVFERMVFRDVVSWTIIISAYAHAGYPLEALQLYRRMEQEFSRPDAVTLISVLEACASLRTLVEGKTIHERIVASGVETDVFVGTAVVSFYGKCEAVDDARQVFDRIMDKDIVCWNAMIGAYAQNHCEEKAFALYLEMVENQMRPNDVTLITLLDSCSSTCKMERGSSLHREAAARGYLSHTSVVNALINMYAKCGSLENATRVFIEATNRTTNVITWNTMIVANAQEDLNLEALQIYHRMNQEGIKASDVTYGTVLAVCANFGDFTTGREVHSRSLATGCCSDVVQNSLICLYGGCGNLEAAQTAFESVASKNVVSWSSIVAAYARNGEEDRARNLFWTMNQDGVLPNIVTFTSVLHACSHAGLADEGWSYFLSMQGDHHLEPTPEHYGCMVNLLAKSGRVKQAASFMSAMPVQPDASAWRSLLGACEVHTDKEYGALAAKQLLDAEPRNSAAYVLLYNISKLN</sequence>
<dbReference type="InterPro" id="IPR046960">
    <property type="entry name" value="PPR_At4g14850-like_plant"/>
</dbReference>
<feature type="repeat" description="PPR" evidence="2">
    <location>
        <begin position="269"/>
        <end position="303"/>
    </location>
</feature>
<evidence type="ECO:0008006" key="5">
    <source>
        <dbReference type="Google" id="ProtNLM"/>
    </source>
</evidence>
<dbReference type="Gramene" id="EFJ18974">
    <property type="protein sequence ID" value="EFJ18974"/>
    <property type="gene ID" value="SELMODRAFT_111910"/>
</dbReference>
<protein>
    <recommendedName>
        <fullName evidence="5">Pentacotripeptide-repeat region of PRORP domain-containing protein</fullName>
    </recommendedName>
</protein>
<evidence type="ECO:0000256" key="1">
    <source>
        <dbReference type="ARBA" id="ARBA00022737"/>
    </source>
</evidence>
<feature type="repeat" description="PPR" evidence="2">
    <location>
        <begin position="67"/>
        <end position="101"/>
    </location>
</feature>
<dbReference type="FunFam" id="1.25.40.10:FF:000031">
    <property type="entry name" value="Pentatricopeptide repeat-containing protein mitochondrial"/>
    <property type="match status" value="2"/>
</dbReference>